<organism evidence="2 3">
    <name type="scientific">Adineta steineri</name>
    <dbReference type="NCBI Taxonomy" id="433720"/>
    <lineage>
        <taxon>Eukaryota</taxon>
        <taxon>Metazoa</taxon>
        <taxon>Spiralia</taxon>
        <taxon>Gnathifera</taxon>
        <taxon>Rotifera</taxon>
        <taxon>Eurotatoria</taxon>
        <taxon>Bdelloidea</taxon>
        <taxon>Adinetida</taxon>
        <taxon>Adinetidae</taxon>
        <taxon>Adineta</taxon>
    </lineage>
</organism>
<feature type="domain" description="Helitron helicase-like" evidence="1">
    <location>
        <begin position="11"/>
        <end position="152"/>
    </location>
</feature>
<evidence type="ECO:0000313" key="2">
    <source>
        <dbReference type="EMBL" id="CAF4428723.1"/>
    </source>
</evidence>
<dbReference type="EMBL" id="CAJOAY010031865">
    <property type="protein sequence ID" value="CAF4428723.1"/>
    <property type="molecule type" value="Genomic_DNA"/>
</dbReference>
<gene>
    <name evidence="2" type="ORF">OKA104_LOCUS52950</name>
</gene>
<protein>
    <recommendedName>
        <fullName evidence="1">Helitron helicase-like domain-containing protein</fullName>
    </recommendedName>
</protein>
<dbReference type="Proteomes" id="UP000663881">
    <property type="component" value="Unassembled WGS sequence"/>
</dbReference>
<reference evidence="2" key="1">
    <citation type="submission" date="2021-02" db="EMBL/GenBank/DDBJ databases">
        <authorList>
            <person name="Nowell W R."/>
        </authorList>
    </citation>
    <scope>NUCLEOTIDE SEQUENCE</scope>
</reference>
<sequence length="161" mass="17919">TADGHRSFQYNSRINTLFKNIRCIGGHVMGSVQKRSSLRTLTHGLTFNHGLFSIFLTINPADIHHPLTMHFAAIYFDIDNILPEDLPPTYKRAEIVASHPVATAKFFYHLISSILTTLIEGGPNGGVLGKIKAYFGTNESQGRGSLHLHMVIWLDHDLTPV</sequence>
<dbReference type="Pfam" id="PF14214">
    <property type="entry name" value="Helitron_like_N"/>
    <property type="match status" value="1"/>
</dbReference>
<evidence type="ECO:0000259" key="1">
    <source>
        <dbReference type="Pfam" id="PF14214"/>
    </source>
</evidence>
<feature type="non-terminal residue" evidence="2">
    <location>
        <position position="1"/>
    </location>
</feature>
<dbReference type="InterPro" id="IPR025476">
    <property type="entry name" value="Helitron_helicase-like"/>
</dbReference>
<name>A0A820R2S2_9BILA</name>
<evidence type="ECO:0000313" key="3">
    <source>
        <dbReference type="Proteomes" id="UP000663881"/>
    </source>
</evidence>
<feature type="non-terminal residue" evidence="2">
    <location>
        <position position="161"/>
    </location>
</feature>
<proteinExistence type="predicted"/>
<dbReference type="AlphaFoldDB" id="A0A820R2S2"/>
<comment type="caution">
    <text evidence="2">The sequence shown here is derived from an EMBL/GenBank/DDBJ whole genome shotgun (WGS) entry which is preliminary data.</text>
</comment>
<accession>A0A820R2S2</accession>